<keyword evidence="4 5" id="KW-0472">Membrane</keyword>
<dbReference type="EMBL" id="ADAS02000003">
    <property type="protein sequence ID" value="OAV99453.1"/>
    <property type="molecule type" value="Genomic_DNA"/>
</dbReference>
<evidence type="ECO:0000313" key="7">
    <source>
        <dbReference type="EnsemblFungi" id="PTTG_06646-t43_1-p1"/>
    </source>
</evidence>
<keyword evidence="8" id="KW-1185">Reference proteome</keyword>
<sequence length="153" mass="17451">MTRIPRPPPSYGKQTCVWPANKIGVIVFSTILGSVVVAAIATPIYKQHYYLINGKSIYTWFTLAEVILGLFFVLKFVIKVLADDFIFTQNTYLLNTWNHHTACGSKRLISLTVVVVKLVKGLKIKISRFQITHQKIHKRKIIQPLKIPQDPFS</sequence>
<reference evidence="6" key="1">
    <citation type="submission" date="2009-11" db="EMBL/GenBank/DDBJ databases">
        <authorList>
            <consortium name="The Broad Institute Genome Sequencing Platform"/>
            <person name="Ward D."/>
            <person name="Feldgarden M."/>
            <person name="Earl A."/>
            <person name="Young S.K."/>
            <person name="Zeng Q."/>
            <person name="Koehrsen M."/>
            <person name="Alvarado L."/>
            <person name="Berlin A."/>
            <person name="Bochicchio J."/>
            <person name="Borenstein D."/>
            <person name="Chapman S.B."/>
            <person name="Chen Z."/>
            <person name="Engels R."/>
            <person name="Freedman E."/>
            <person name="Gellesch M."/>
            <person name="Goldberg J."/>
            <person name="Griggs A."/>
            <person name="Gujja S."/>
            <person name="Heilman E."/>
            <person name="Heiman D."/>
            <person name="Hepburn T."/>
            <person name="Howarth C."/>
            <person name="Jen D."/>
            <person name="Larson L."/>
            <person name="Lewis B."/>
            <person name="Mehta T."/>
            <person name="Park D."/>
            <person name="Pearson M."/>
            <person name="Roberts A."/>
            <person name="Saif S."/>
            <person name="Shea T."/>
            <person name="Shenoy N."/>
            <person name="Sisk P."/>
            <person name="Stolte C."/>
            <person name="Sykes S."/>
            <person name="Thomson T."/>
            <person name="Walk T."/>
            <person name="White J."/>
            <person name="Yandava C."/>
            <person name="Izard J."/>
            <person name="Baranova O.V."/>
            <person name="Blanton J.M."/>
            <person name="Tanner A.C."/>
            <person name="Dewhirst F.E."/>
            <person name="Haas B."/>
            <person name="Nusbaum C."/>
            <person name="Birren B."/>
        </authorList>
    </citation>
    <scope>NUCLEOTIDE SEQUENCE [LARGE SCALE GENOMIC DNA]</scope>
    <source>
        <strain evidence="6">1-1 BBBD Race 1</strain>
    </source>
</reference>
<evidence type="ECO:0000313" key="6">
    <source>
        <dbReference type="EMBL" id="OAV99453.1"/>
    </source>
</evidence>
<feature type="transmembrane region" description="Helical" evidence="5">
    <location>
        <begin position="23"/>
        <end position="45"/>
    </location>
</feature>
<evidence type="ECO:0000256" key="4">
    <source>
        <dbReference type="ARBA" id="ARBA00023136"/>
    </source>
</evidence>
<evidence type="ECO:0000256" key="5">
    <source>
        <dbReference type="SAM" id="Phobius"/>
    </source>
</evidence>
<dbReference type="VEuPathDB" id="FungiDB:PTTG_06646"/>
<reference evidence="7 8" key="3">
    <citation type="journal article" date="2017" name="G3 (Bethesda)">
        <title>Comparative analysis highlights variable genome content of wheat rusts and divergence of the mating loci.</title>
        <authorList>
            <person name="Cuomo C.A."/>
            <person name="Bakkeren G."/>
            <person name="Khalil H.B."/>
            <person name="Panwar V."/>
            <person name="Joly D."/>
            <person name="Linning R."/>
            <person name="Sakthikumar S."/>
            <person name="Song X."/>
            <person name="Adiconis X."/>
            <person name="Fan L."/>
            <person name="Goldberg J.M."/>
            <person name="Levin J.Z."/>
            <person name="Young S."/>
            <person name="Zeng Q."/>
            <person name="Anikster Y."/>
            <person name="Bruce M."/>
            <person name="Wang M."/>
            <person name="Yin C."/>
            <person name="McCallum B."/>
            <person name="Szabo L.J."/>
            <person name="Hulbert S."/>
            <person name="Chen X."/>
            <person name="Fellers J.P."/>
        </authorList>
    </citation>
    <scope>NUCLEOTIDE SEQUENCE</scope>
    <source>
        <strain evidence="8">Isolate 1-1 / race 1 (BBBD)</strain>
        <strain evidence="7">isolate 1-1 / race 1 (BBBD)</strain>
    </source>
</reference>
<dbReference type="InterPro" id="IPR027359">
    <property type="entry name" value="Volt_channel_dom_sf"/>
</dbReference>
<protein>
    <submittedName>
        <fullName evidence="6 7">Uncharacterized protein</fullName>
    </submittedName>
</protein>
<name>A0A180H4Z0_PUCT1</name>
<proteinExistence type="predicted"/>
<dbReference type="AlphaFoldDB" id="A0A180H4Z0"/>
<dbReference type="EnsemblFungi" id="PTTG_06646-t43_1">
    <property type="protein sequence ID" value="PTTG_06646-t43_1-p1"/>
    <property type="gene ID" value="PTTG_06646"/>
</dbReference>
<keyword evidence="2 5" id="KW-0812">Transmembrane</keyword>
<reference evidence="6" key="2">
    <citation type="submission" date="2016-05" db="EMBL/GenBank/DDBJ databases">
        <title>Comparative analysis highlights variable genome content of wheat rusts and divergence of the mating loci.</title>
        <authorList>
            <person name="Cuomo C.A."/>
            <person name="Bakkeren G."/>
            <person name="Szabo L."/>
            <person name="Khalil H."/>
            <person name="Joly D."/>
            <person name="Goldberg J."/>
            <person name="Young S."/>
            <person name="Zeng Q."/>
            <person name="Fellers J."/>
        </authorList>
    </citation>
    <scope>NUCLEOTIDE SEQUENCE [LARGE SCALE GENOMIC DNA]</scope>
    <source>
        <strain evidence="6">1-1 BBBD Race 1</strain>
    </source>
</reference>
<reference evidence="7" key="4">
    <citation type="submission" date="2025-05" db="UniProtKB">
        <authorList>
            <consortium name="EnsemblFungi"/>
        </authorList>
    </citation>
    <scope>IDENTIFICATION</scope>
    <source>
        <strain evidence="7">isolate 1-1 / race 1 (BBBD)</strain>
    </source>
</reference>
<evidence type="ECO:0000256" key="1">
    <source>
        <dbReference type="ARBA" id="ARBA00004141"/>
    </source>
</evidence>
<dbReference type="Proteomes" id="UP000005240">
    <property type="component" value="Unassembled WGS sequence"/>
</dbReference>
<accession>A0A180H4Z0</accession>
<evidence type="ECO:0000256" key="2">
    <source>
        <dbReference type="ARBA" id="ARBA00022692"/>
    </source>
</evidence>
<gene>
    <name evidence="6" type="ORF">PTTG_06646</name>
</gene>
<feature type="transmembrane region" description="Helical" evidence="5">
    <location>
        <begin position="57"/>
        <end position="78"/>
    </location>
</feature>
<dbReference type="OrthoDB" id="3048122at2759"/>
<keyword evidence="3 5" id="KW-1133">Transmembrane helix</keyword>
<dbReference type="Gene3D" id="1.20.120.350">
    <property type="entry name" value="Voltage-gated potassium channels. Chain C"/>
    <property type="match status" value="1"/>
</dbReference>
<evidence type="ECO:0000313" key="8">
    <source>
        <dbReference type="Proteomes" id="UP000005240"/>
    </source>
</evidence>
<evidence type="ECO:0000256" key="3">
    <source>
        <dbReference type="ARBA" id="ARBA00022989"/>
    </source>
</evidence>
<dbReference type="GO" id="GO:0016020">
    <property type="term" value="C:membrane"/>
    <property type="evidence" value="ECO:0007669"/>
    <property type="project" value="UniProtKB-SubCell"/>
</dbReference>
<organism evidence="6">
    <name type="scientific">Puccinia triticina (isolate 1-1 / race 1 (BBBD))</name>
    <name type="common">Brown leaf rust fungus</name>
    <dbReference type="NCBI Taxonomy" id="630390"/>
    <lineage>
        <taxon>Eukaryota</taxon>
        <taxon>Fungi</taxon>
        <taxon>Dikarya</taxon>
        <taxon>Basidiomycota</taxon>
        <taxon>Pucciniomycotina</taxon>
        <taxon>Pucciniomycetes</taxon>
        <taxon>Pucciniales</taxon>
        <taxon>Pucciniaceae</taxon>
        <taxon>Puccinia</taxon>
    </lineage>
</organism>
<comment type="subcellular location">
    <subcellularLocation>
        <location evidence="1">Membrane</location>
        <topology evidence="1">Multi-pass membrane protein</topology>
    </subcellularLocation>
</comment>